<dbReference type="AlphaFoldDB" id="A0A4R7CUF2"/>
<proteinExistence type="predicted"/>
<dbReference type="SUPFAM" id="SSF53448">
    <property type="entry name" value="Nucleotide-diphospho-sugar transferases"/>
    <property type="match status" value="1"/>
</dbReference>
<comment type="caution">
    <text evidence="1">The sequence shown here is derived from an EMBL/GenBank/DDBJ whole genome shotgun (WGS) entry which is preliminary data.</text>
</comment>
<dbReference type="GO" id="GO:0000009">
    <property type="term" value="F:alpha-1,6-mannosyltransferase activity"/>
    <property type="evidence" value="ECO:0007669"/>
    <property type="project" value="InterPro"/>
</dbReference>
<dbReference type="PANTHER" id="PTHR31834">
    <property type="entry name" value="INITIATION-SPECIFIC ALPHA-1,6-MANNOSYLTRANSFERASE"/>
    <property type="match status" value="1"/>
</dbReference>
<dbReference type="Gene3D" id="3.90.550.20">
    <property type="match status" value="1"/>
</dbReference>
<keyword evidence="2" id="KW-1185">Reference proteome</keyword>
<sequence length="223" mass="26222">MAIPKVIYQTFKTSKIPFITRFYIWRFMRKNPGYVHEFYDDARIDAFIRNAFDIEVYEAYARLQIGAAKADFFRYAILYKKGGIYLDLDSDISGGLDRHITEADQAVITKEKNHPEYYAQWALIYEKDHPFLKRTIAYIVSNIQKNAFPHDVHAMTGPSIYTKAIQDELHLNPAVPYRVVEHDYNGFMKFKYKLGKILIYGDRSKHWKKLQKVIPVVKPLSKD</sequence>
<keyword evidence="1" id="KW-0808">Transferase</keyword>
<dbReference type="PANTHER" id="PTHR31834:SF1">
    <property type="entry name" value="INITIATION-SPECIFIC ALPHA-1,6-MANNOSYLTRANSFERASE"/>
    <property type="match status" value="1"/>
</dbReference>
<evidence type="ECO:0000313" key="2">
    <source>
        <dbReference type="Proteomes" id="UP000294752"/>
    </source>
</evidence>
<dbReference type="InterPro" id="IPR039367">
    <property type="entry name" value="Och1-like"/>
</dbReference>
<name>A0A4R7CUF2_9SPHI</name>
<dbReference type="InterPro" id="IPR007577">
    <property type="entry name" value="GlycoTrfase_DXD_sugar-bd_CS"/>
</dbReference>
<gene>
    <name evidence="1" type="ORF">B0I21_108155</name>
</gene>
<dbReference type="OrthoDB" id="277808at2"/>
<protein>
    <submittedName>
        <fullName evidence="1">Glycosyl transferase-like sugar-binding protein</fullName>
    </submittedName>
</protein>
<dbReference type="EMBL" id="SNZV01000008">
    <property type="protein sequence ID" value="TDS11095.1"/>
    <property type="molecule type" value="Genomic_DNA"/>
</dbReference>
<dbReference type="Proteomes" id="UP000294752">
    <property type="component" value="Unassembled WGS sequence"/>
</dbReference>
<dbReference type="Pfam" id="PF04488">
    <property type="entry name" value="Gly_transf_sug"/>
    <property type="match status" value="1"/>
</dbReference>
<organism evidence="1 2">
    <name type="scientific">Sphingobacterium paludis</name>
    <dbReference type="NCBI Taxonomy" id="1476465"/>
    <lineage>
        <taxon>Bacteria</taxon>
        <taxon>Pseudomonadati</taxon>
        <taxon>Bacteroidota</taxon>
        <taxon>Sphingobacteriia</taxon>
        <taxon>Sphingobacteriales</taxon>
        <taxon>Sphingobacteriaceae</taxon>
        <taxon>Sphingobacterium</taxon>
    </lineage>
</organism>
<evidence type="ECO:0000313" key="1">
    <source>
        <dbReference type="EMBL" id="TDS11095.1"/>
    </source>
</evidence>
<accession>A0A4R7CUF2</accession>
<dbReference type="GO" id="GO:0006487">
    <property type="term" value="P:protein N-linked glycosylation"/>
    <property type="evidence" value="ECO:0007669"/>
    <property type="project" value="TreeGrafter"/>
</dbReference>
<reference evidence="1 2" key="1">
    <citation type="submission" date="2019-03" db="EMBL/GenBank/DDBJ databases">
        <title>Genomic Encyclopedia of Type Strains, Phase III (KMG-III): the genomes of soil and plant-associated and newly described type strains.</title>
        <authorList>
            <person name="Whitman W."/>
        </authorList>
    </citation>
    <scope>NUCLEOTIDE SEQUENCE [LARGE SCALE GENOMIC DNA]</scope>
    <source>
        <strain evidence="1 2">CGMCC 1.12801</strain>
    </source>
</reference>
<dbReference type="InterPro" id="IPR029044">
    <property type="entry name" value="Nucleotide-diphossugar_trans"/>
</dbReference>